<dbReference type="Gene3D" id="3.30.70.1280">
    <property type="entry name" value="SP0830-like domains"/>
    <property type="match status" value="1"/>
</dbReference>
<dbReference type="Proteomes" id="UP001229346">
    <property type="component" value="Unassembled WGS sequence"/>
</dbReference>
<dbReference type="EMBL" id="JAUSSU010000007">
    <property type="protein sequence ID" value="MDQ0114160.1"/>
    <property type="molecule type" value="Genomic_DNA"/>
</dbReference>
<dbReference type="PIRSF" id="PIRSF008502">
    <property type="entry name" value="UCP008502"/>
    <property type="match status" value="1"/>
</dbReference>
<proteinExistence type="predicted"/>
<dbReference type="RefSeq" id="WP_307205481.1">
    <property type="nucleotide sequence ID" value="NZ_JAUSSU010000007.1"/>
</dbReference>
<keyword evidence="2" id="KW-1185">Reference proteome</keyword>
<evidence type="ECO:0000313" key="1">
    <source>
        <dbReference type="EMBL" id="MDQ0114160.1"/>
    </source>
</evidence>
<dbReference type="InterPro" id="IPR012545">
    <property type="entry name" value="DUF1697"/>
</dbReference>
<comment type="caution">
    <text evidence="1">The sequence shown here is derived from an EMBL/GenBank/DDBJ whole genome shotgun (WGS) entry which is preliminary data.</text>
</comment>
<evidence type="ECO:0000313" key="2">
    <source>
        <dbReference type="Proteomes" id="UP001229346"/>
    </source>
</evidence>
<organism evidence="1 2">
    <name type="scientific">Paenibacillus harenae</name>
    <dbReference type="NCBI Taxonomy" id="306543"/>
    <lineage>
        <taxon>Bacteria</taxon>
        <taxon>Bacillati</taxon>
        <taxon>Bacillota</taxon>
        <taxon>Bacilli</taxon>
        <taxon>Bacillales</taxon>
        <taxon>Paenibacillaceae</taxon>
        <taxon>Paenibacillus</taxon>
    </lineage>
</organism>
<protein>
    <submittedName>
        <fullName evidence="1">Uncharacterized protein (DUF1697 family)</fullName>
    </submittedName>
</protein>
<sequence length="186" mass="20891">MTIYIALLRGINVGGNNKIKMADLRVALGDLGLNNVQTYIQSGNVLFESEEDEGVLREKIEQQIEKVFGLPIKTILRTVEDLKNIVANLPFSEGQIAEAEEAGEGACLYVAMLLSEPERERIDKLRAFETEDERFHIVGKDVYLLFKRSVRNSKLSAQVEKLGVLPTTRNWNTINKLIELADAMAQ</sequence>
<name>A0ABT9U634_PAEHA</name>
<dbReference type="Pfam" id="PF08002">
    <property type="entry name" value="DUF1697"/>
    <property type="match status" value="1"/>
</dbReference>
<dbReference type="SUPFAM" id="SSF160379">
    <property type="entry name" value="SP0830-like"/>
    <property type="match status" value="1"/>
</dbReference>
<dbReference type="PANTHER" id="PTHR36439">
    <property type="entry name" value="BLL4334 PROTEIN"/>
    <property type="match status" value="1"/>
</dbReference>
<accession>A0ABT9U634</accession>
<reference evidence="1 2" key="1">
    <citation type="submission" date="2023-07" db="EMBL/GenBank/DDBJ databases">
        <title>Sorghum-associated microbial communities from plants grown in Nebraska, USA.</title>
        <authorList>
            <person name="Schachtman D."/>
        </authorList>
    </citation>
    <scope>NUCLEOTIDE SEQUENCE [LARGE SCALE GENOMIC DNA]</scope>
    <source>
        <strain evidence="1 2">CC482</strain>
    </source>
</reference>
<dbReference type="PANTHER" id="PTHR36439:SF1">
    <property type="entry name" value="DUF1697 DOMAIN-CONTAINING PROTEIN"/>
    <property type="match status" value="1"/>
</dbReference>
<gene>
    <name evidence="1" type="ORF">J2T15_003615</name>
</gene>